<evidence type="ECO:0000259" key="2">
    <source>
        <dbReference type="Pfam" id="PF06159"/>
    </source>
</evidence>
<dbReference type="Pfam" id="PF06159">
    <property type="entry name" value="TRAPPC13_N"/>
    <property type="match status" value="1"/>
</dbReference>
<feature type="domain" description="Trafficking protein particle complex subunit 13 C-terminal" evidence="3">
    <location>
        <begin position="310"/>
        <end position="401"/>
    </location>
</feature>
<evidence type="ECO:0000313" key="6">
    <source>
        <dbReference type="EMBL" id="JAG54745.1"/>
    </source>
</evidence>
<reference evidence="7" key="4">
    <citation type="journal article" date="2016" name="Gigascience">
        <title>De novo construction of an expanded transcriptome assembly for the western tarnished plant bug, Lygus hesperus.</title>
        <authorList>
            <person name="Tassone E.E."/>
            <person name="Geib S.M."/>
            <person name="Hall B."/>
            <person name="Fabrick J.A."/>
            <person name="Brent C.S."/>
            <person name="Hull J.J."/>
        </authorList>
    </citation>
    <scope>NUCLEOTIDE SEQUENCE</scope>
</reference>
<evidence type="ECO:0000256" key="1">
    <source>
        <dbReference type="ARBA" id="ARBA00010785"/>
    </source>
</evidence>
<feature type="domain" description="Trafficking protein particle complex subunit 13 middle" evidence="4">
    <location>
        <begin position="177"/>
        <end position="293"/>
    </location>
</feature>
<protein>
    <submittedName>
        <fullName evidence="7">UPF0533 protein C5orf44</fullName>
    </submittedName>
</protein>
<evidence type="ECO:0000259" key="4">
    <source>
        <dbReference type="Pfam" id="PF23647"/>
    </source>
</evidence>
<dbReference type="InterPro" id="IPR055429">
    <property type="entry name" value="TRAPPC13_M"/>
</dbReference>
<dbReference type="EMBL" id="GDHC01005146">
    <property type="protein sequence ID" value="JAQ13483.1"/>
    <property type="molecule type" value="Transcribed_RNA"/>
</dbReference>
<comment type="similarity">
    <text evidence="1">Belongs to the TRAPPC13 family.</text>
</comment>
<dbReference type="Pfam" id="PF23643">
    <property type="entry name" value="TRAPPC13_C"/>
    <property type="match status" value="1"/>
</dbReference>
<reference evidence="5" key="2">
    <citation type="submission" date="2014-07" db="EMBL/GenBank/DDBJ databases">
        <authorList>
            <person name="Hull J."/>
        </authorList>
    </citation>
    <scope>NUCLEOTIDE SEQUENCE</scope>
</reference>
<dbReference type="InterPro" id="IPR055427">
    <property type="entry name" value="TRAPPC13_N"/>
</dbReference>
<dbReference type="EMBL" id="GBRD01011079">
    <property type="protein sequence ID" value="JAG54745.1"/>
    <property type="molecule type" value="Transcribed_RNA"/>
</dbReference>
<evidence type="ECO:0000313" key="5">
    <source>
        <dbReference type="EMBL" id="JAG03765.1"/>
    </source>
</evidence>
<dbReference type="PANTHER" id="PTHR13134">
    <property type="entry name" value="TRAFFICKING PROTEIN PARTICLE COMPLEX SUBUNIT 13"/>
    <property type="match status" value="1"/>
</dbReference>
<evidence type="ECO:0000259" key="3">
    <source>
        <dbReference type="Pfam" id="PF23643"/>
    </source>
</evidence>
<reference evidence="6" key="3">
    <citation type="submission" date="2014-09" db="EMBL/GenBank/DDBJ databases">
        <authorList>
            <person name="Magalhaes I.L.F."/>
            <person name="Oliveira U."/>
            <person name="Santos F.R."/>
            <person name="Vidigal T.H.D.A."/>
            <person name="Brescovit A.D."/>
            <person name="Santos A.J."/>
        </authorList>
    </citation>
    <scope>NUCLEOTIDE SEQUENCE</scope>
</reference>
<name>A0A0A9WFX7_LYGHE</name>
<organism evidence="5">
    <name type="scientific">Lygus hesperus</name>
    <name type="common">Western plant bug</name>
    <dbReference type="NCBI Taxonomy" id="30085"/>
    <lineage>
        <taxon>Eukaryota</taxon>
        <taxon>Metazoa</taxon>
        <taxon>Ecdysozoa</taxon>
        <taxon>Arthropoda</taxon>
        <taxon>Hexapoda</taxon>
        <taxon>Insecta</taxon>
        <taxon>Pterygota</taxon>
        <taxon>Neoptera</taxon>
        <taxon>Paraneoptera</taxon>
        <taxon>Hemiptera</taxon>
        <taxon>Heteroptera</taxon>
        <taxon>Panheteroptera</taxon>
        <taxon>Cimicomorpha</taxon>
        <taxon>Miridae</taxon>
        <taxon>Mirini</taxon>
        <taxon>Lygus</taxon>
    </lineage>
</organism>
<accession>A0A0A9WFX7</accession>
<dbReference type="Pfam" id="PF23647">
    <property type="entry name" value="TRAPPC13_M"/>
    <property type="match status" value="1"/>
</dbReference>
<dbReference type="EMBL" id="GBHO01039839">
    <property type="protein sequence ID" value="JAG03765.1"/>
    <property type="molecule type" value="Transcribed_RNA"/>
</dbReference>
<dbReference type="AlphaFoldDB" id="A0A0A9WFX7"/>
<dbReference type="GO" id="GO:1990072">
    <property type="term" value="C:TRAPPIII protein complex"/>
    <property type="evidence" value="ECO:0007669"/>
    <property type="project" value="TreeGrafter"/>
</dbReference>
<dbReference type="PANTHER" id="PTHR13134:SF3">
    <property type="entry name" value="TRAFFICKING PROTEIN PARTICLE COMPLEX SUBUNIT 13"/>
    <property type="match status" value="1"/>
</dbReference>
<gene>
    <name evidence="7" type="primary">zgc:73187</name>
    <name evidence="5" type="ORF">CM83_52878</name>
    <name evidence="7" type="ORF">g.62846</name>
</gene>
<feature type="domain" description="Trafficking protein particle complex subunit 13 N-terminal" evidence="2">
    <location>
        <begin position="11"/>
        <end position="173"/>
    </location>
</feature>
<proteinExistence type="inferred from homology"/>
<dbReference type="InterPro" id="IPR055428">
    <property type="entry name" value="TRAPPC13_C"/>
</dbReference>
<reference evidence="5" key="1">
    <citation type="journal article" date="2014" name="PLoS ONE">
        <title>Transcriptome-Based Identification of ABC Transporters in the Western Tarnished Plant Bug Lygus hesperus.</title>
        <authorList>
            <person name="Hull J.J."/>
            <person name="Chaney K."/>
            <person name="Geib S.M."/>
            <person name="Fabrick J.A."/>
            <person name="Brent C.S."/>
            <person name="Walsh D."/>
            <person name="Lavine L.C."/>
        </authorList>
    </citation>
    <scope>NUCLEOTIDE SEQUENCE</scope>
</reference>
<evidence type="ECO:0000313" key="7">
    <source>
        <dbReference type="EMBL" id="JAQ13483.1"/>
    </source>
</evidence>
<sequence>MDQSVRERTEHLVTLKVMRLTRPSLASPIVVTNDLKDLPGNLFNNALKRDITSVAGTETIPATSFLLLPQCFGNIYLGETFSCYICVYNVSDQMVKDVTFRASLQVAHKTIALHNLSEPHNSTDLPPGGSVDEVIHHEVKEIGHHILVCEVGYCSGALTSDRQAFRKYFKFEVHQPLDVKTKLYTAESNEVYFEAKVQNTTAGSLILERVALESSPFFKVEKYNTLQKVEDLQLNVMAPGEKKQFLYCLTPDWKEIPHLKKLFDTTYIGKLDIVWRSSLGERGRLQTSQLHKKQQEQCDLHLSVEELSGVVYVNEMFTAKFKIVNLTDRSMEMTLVLEQVKGYAWVGKSGTLLGTIPAGESKNFVLNIVPLSLGLISISGVRIKDPFQSKVYDFDEITQVFSMTRGPGSQGPTGRQVACCN</sequence>
<dbReference type="InterPro" id="IPR010378">
    <property type="entry name" value="TRAPPC13"/>
</dbReference>